<sequence>MSSIKTLVKDFLSDEEGLTLIEYLLGAALIILAFAAASPWNALKTALDNVISDAESGG</sequence>
<feature type="transmembrane region" description="Helical" evidence="1">
    <location>
        <begin position="20"/>
        <end position="37"/>
    </location>
</feature>
<keyword evidence="1" id="KW-0472">Membrane</keyword>
<dbReference type="RefSeq" id="WP_167360963.1">
    <property type="nucleotide sequence ID" value="NZ_JAPQMW010000034.1"/>
</dbReference>
<keyword evidence="1" id="KW-0812">Transmembrane</keyword>
<accession>A0ABW7IHJ7</accession>
<protein>
    <submittedName>
        <fullName evidence="2">Flp family type IVb pilin</fullName>
    </submittedName>
</protein>
<comment type="caution">
    <text evidence="2">The sequence shown here is derived from an EMBL/GenBank/DDBJ whole genome shotgun (WGS) entry which is preliminary data.</text>
</comment>
<dbReference type="Proteomes" id="UP001607125">
    <property type="component" value="Unassembled WGS sequence"/>
</dbReference>
<dbReference type="EMBL" id="JBIHSF010000008">
    <property type="protein sequence ID" value="MFH0261059.1"/>
    <property type="molecule type" value="Genomic_DNA"/>
</dbReference>
<evidence type="ECO:0000313" key="2">
    <source>
        <dbReference type="EMBL" id="MFH0261059.1"/>
    </source>
</evidence>
<keyword evidence="1" id="KW-1133">Transmembrane helix</keyword>
<evidence type="ECO:0000256" key="1">
    <source>
        <dbReference type="SAM" id="Phobius"/>
    </source>
</evidence>
<gene>
    <name evidence="2" type="ORF">ACGRH2_11685</name>
</gene>
<keyword evidence="3" id="KW-1185">Reference proteome</keyword>
<reference evidence="2 3" key="1">
    <citation type="submission" date="2024-10" db="EMBL/GenBank/DDBJ databases">
        <authorList>
            <person name="Yibar A."/>
            <person name="Saticioglu I.B."/>
            <person name="Duman M."/>
            <person name="Ajmi N."/>
            <person name="Gurler F."/>
            <person name="Ay H."/>
            <person name="Onuk E."/>
            <person name="Guler S."/>
            <person name="Romalde J.L."/>
        </authorList>
    </citation>
    <scope>NUCLEOTIDE SEQUENCE [LARGE SCALE GENOMIC DNA]</scope>
    <source>
        <strain evidence="2 3">1-TCBS-B</strain>
    </source>
</reference>
<organism evidence="2 3">
    <name type="scientific">Vibrio barjaei</name>
    <dbReference type="NCBI Taxonomy" id="1676683"/>
    <lineage>
        <taxon>Bacteria</taxon>
        <taxon>Pseudomonadati</taxon>
        <taxon>Pseudomonadota</taxon>
        <taxon>Gammaproteobacteria</taxon>
        <taxon>Vibrionales</taxon>
        <taxon>Vibrionaceae</taxon>
        <taxon>Vibrio</taxon>
    </lineage>
</organism>
<name>A0ABW7IHJ7_9VIBR</name>
<proteinExistence type="predicted"/>
<evidence type="ECO:0000313" key="3">
    <source>
        <dbReference type="Proteomes" id="UP001607125"/>
    </source>
</evidence>